<dbReference type="OrthoDB" id="659at2759"/>
<dbReference type="InterPro" id="IPR051128">
    <property type="entry name" value="EgtD_Methyltrsf_superfamily"/>
</dbReference>
<evidence type="ECO:0000256" key="3">
    <source>
        <dbReference type="ARBA" id="ARBA00022691"/>
    </source>
</evidence>
<dbReference type="AlphaFoldDB" id="A0A507AS38"/>
<dbReference type="PANTHER" id="PTHR43397:SF1">
    <property type="entry name" value="ERGOTHIONEINE BIOSYNTHESIS PROTEIN 1"/>
    <property type="match status" value="1"/>
</dbReference>
<feature type="region of interest" description="Disordered" evidence="4">
    <location>
        <begin position="1"/>
        <end position="29"/>
    </location>
</feature>
<dbReference type="GeneID" id="41978123"/>
<name>A0A507AS38_9PEZI</name>
<evidence type="ECO:0000313" key="7">
    <source>
        <dbReference type="EMBL" id="TPX07678.1"/>
    </source>
</evidence>
<organism evidence="7 8">
    <name type="scientific">Thyridium curvatum</name>
    <dbReference type="NCBI Taxonomy" id="1093900"/>
    <lineage>
        <taxon>Eukaryota</taxon>
        <taxon>Fungi</taxon>
        <taxon>Dikarya</taxon>
        <taxon>Ascomycota</taxon>
        <taxon>Pezizomycotina</taxon>
        <taxon>Sordariomycetes</taxon>
        <taxon>Sordariomycetidae</taxon>
        <taxon>Thyridiales</taxon>
        <taxon>Thyridiaceae</taxon>
        <taxon>Thyridium</taxon>
    </lineage>
</organism>
<dbReference type="PANTHER" id="PTHR43397">
    <property type="entry name" value="ERGOTHIONEINE BIOSYNTHESIS PROTEIN 1"/>
    <property type="match status" value="1"/>
</dbReference>
<dbReference type="SUPFAM" id="SSF56436">
    <property type="entry name" value="C-type lectin-like"/>
    <property type="match status" value="1"/>
</dbReference>
<dbReference type="RefSeq" id="XP_030989389.1">
    <property type="nucleotide sequence ID" value="XM_031133321.1"/>
</dbReference>
<dbReference type="Pfam" id="PF10017">
    <property type="entry name" value="Methyltransf_33"/>
    <property type="match status" value="1"/>
</dbReference>
<dbReference type="InterPro" id="IPR042095">
    <property type="entry name" value="SUMF_sf"/>
</dbReference>
<evidence type="ECO:0000259" key="5">
    <source>
        <dbReference type="Pfam" id="PF10017"/>
    </source>
</evidence>
<reference evidence="7 8" key="1">
    <citation type="submission" date="2019-06" db="EMBL/GenBank/DDBJ databases">
        <title>Draft genome sequence of the filamentous fungus Phialemoniopsis curvata isolated from diesel fuel.</title>
        <authorList>
            <person name="Varaljay V.A."/>
            <person name="Lyon W.J."/>
            <person name="Crouch A.L."/>
            <person name="Drake C.E."/>
            <person name="Hollomon J.M."/>
            <person name="Nadeau L.J."/>
            <person name="Nunn H.S."/>
            <person name="Stevenson B.S."/>
            <person name="Bojanowski C.L."/>
            <person name="Crookes-Goodson W.J."/>
        </authorList>
    </citation>
    <scope>NUCLEOTIDE SEQUENCE [LARGE SCALE GENOMIC DNA]</scope>
    <source>
        <strain evidence="7 8">D216</strain>
    </source>
</reference>
<dbReference type="InterPro" id="IPR019257">
    <property type="entry name" value="MeTrfase_dom"/>
</dbReference>
<accession>A0A507AS38</accession>
<evidence type="ECO:0000313" key="8">
    <source>
        <dbReference type="Proteomes" id="UP000319257"/>
    </source>
</evidence>
<dbReference type="InterPro" id="IPR029063">
    <property type="entry name" value="SAM-dependent_MTases_sf"/>
</dbReference>
<keyword evidence="1" id="KW-0489">Methyltransferase</keyword>
<dbReference type="InterPro" id="IPR024775">
    <property type="entry name" value="DinB-like"/>
</dbReference>
<dbReference type="GO" id="GO:0008168">
    <property type="term" value="F:methyltransferase activity"/>
    <property type="evidence" value="ECO:0007669"/>
    <property type="project" value="UniProtKB-KW"/>
</dbReference>
<keyword evidence="3" id="KW-0949">S-adenosyl-L-methionine</keyword>
<keyword evidence="2" id="KW-0808">Transferase</keyword>
<evidence type="ECO:0000259" key="6">
    <source>
        <dbReference type="Pfam" id="PF12867"/>
    </source>
</evidence>
<gene>
    <name evidence="7" type="ORF">E0L32_010676</name>
</gene>
<evidence type="ECO:0000256" key="4">
    <source>
        <dbReference type="SAM" id="MobiDB-lite"/>
    </source>
</evidence>
<feature type="region of interest" description="Disordered" evidence="4">
    <location>
        <begin position="736"/>
        <end position="771"/>
    </location>
</feature>
<evidence type="ECO:0000256" key="1">
    <source>
        <dbReference type="ARBA" id="ARBA00022603"/>
    </source>
</evidence>
<feature type="domain" description="DinB-like" evidence="6">
    <location>
        <begin position="391"/>
        <end position="513"/>
    </location>
</feature>
<dbReference type="Proteomes" id="UP000319257">
    <property type="component" value="Unassembled WGS sequence"/>
</dbReference>
<feature type="domain" description="Histidine-specific methyltransferase SAM-dependent" evidence="5">
    <location>
        <begin position="61"/>
        <end position="351"/>
    </location>
</feature>
<dbReference type="Pfam" id="PF12867">
    <property type="entry name" value="DinB_2"/>
    <property type="match status" value="1"/>
</dbReference>
<sequence>MLSTAEPQPVPLGTAAHLRPSPGPAPVKAPKRHVDIIDIRRAAVELNLKEEILSMFRPADGPRKLPTLLLYDERGLQLFEKITYLDEYYLTNDEIEVLTRSAAELVQKIPNGSMIIELGSGNLRKVNLLLRALENAQKTVDYYALDLSKQELERTLAQLPQYSHVSCHGLLGTYDDGREWLKNSSNLHRQKCILTLGSSIGNFHRDEACDFLKGFADVLQPGDSMLVGLDSCDGPAKVYHAYNDREDVTHQFILNGLINANNILGEEAFKLEDWRVIGEYVYDAEGGRHQAFYSPVRTTSVLGELIKPHERIQVEQSLKYSREEANRLWSSSGLREIGHWKLGDEYGLHLLSRWNMPFSLIPAVYAGSVLPTLEDWKGVWAAWDTVTRQMLPKEELLDKPIKLRNACIFYLGHIPTFLDIQLTKTTKESPTEPAYFSSIFERGIDPDVDNPELCHAHSEIPDEWPPLDQILAYQAGVRARLAELYSRGAEKLPRDVCRAVWVGFEHELMHLETLLYMMLQSDKTVAPAYTARPDFEKLAARARRERVPNSWFDVPAREITVGLDDPEDSQDPSVHFGWDNEKPSRRVKVHAFQAQGRPITNEEYGLYMQEKHITKLPASWAESDSPPKKKNALLLNGGHHSGTNGYHSNGVSAANGHSSDGEPLSPSFLEDKAVRTVYGLVPLGLALDWPVFASYDELAGCAAWMGGRIPSFEETRSIYEHVDFLKGEQAEKTLGKTVPAVNGHLSNDGVEETPPDRRGDEDSGVDDDDGKDRLFLDLEGANVGFQHWHPVAVTARGDRLAGQGEMGGVWEWTSTTLAQHEGFEPMALYPGYTGTFLLSRGDSLSPPPTVSERA</sequence>
<dbReference type="STRING" id="1093900.A0A507AS38"/>
<dbReference type="NCBIfam" id="TIGR03439">
    <property type="entry name" value="methyl_EasF"/>
    <property type="match status" value="1"/>
</dbReference>
<dbReference type="Gene3D" id="3.40.50.150">
    <property type="entry name" value="Vaccinia Virus protein VP39"/>
    <property type="match status" value="1"/>
</dbReference>
<dbReference type="InParanoid" id="A0A507AS38"/>
<proteinExistence type="predicted"/>
<keyword evidence="8" id="KW-1185">Reference proteome</keyword>
<evidence type="ECO:0000256" key="2">
    <source>
        <dbReference type="ARBA" id="ARBA00022679"/>
    </source>
</evidence>
<dbReference type="Gene3D" id="3.90.1580.10">
    <property type="entry name" value="paralog of FGE (formylglycine-generating enzyme)"/>
    <property type="match status" value="1"/>
</dbReference>
<dbReference type="EMBL" id="SKBQ01000088">
    <property type="protein sequence ID" value="TPX07678.1"/>
    <property type="molecule type" value="Genomic_DNA"/>
</dbReference>
<comment type="caution">
    <text evidence="7">The sequence shown here is derived from an EMBL/GenBank/DDBJ whole genome shotgun (WGS) entry which is preliminary data.</text>
</comment>
<dbReference type="GO" id="GO:0032259">
    <property type="term" value="P:methylation"/>
    <property type="evidence" value="ECO:0007669"/>
    <property type="project" value="UniProtKB-KW"/>
</dbReference>
<dbReference type="InterPro" id="IPR016187">
    <property type="entry name" value="CTDL_fold"/>
</dbReference>
<protein>
    <submittedName>
        <fullName evidence="7">Uncharacterized protein</fullName>
    </submittedName>
</protein>
<dbReference type="InterPro" id="IPR017805">
    <property type="entry name" value="SAM_MeTrfase_EasF-type_put"/>
</dbReference>